<comment type="similarity">
    <text evidence="1">Belongs to the DSD1 family.</text>
</comment>
<keyword evidence="5" id="KW-1185">Reference proteome</keyword>
<dbReference type="RefSeq" id="WP_174995028.1">
    <property type="nucleotide sequence ID" value="NZ_CABPSB010000012.1"/>
</dbReference>
<accession>A0A5E4WRF1</accession>
<dbReference type="SMART" id="SM01119">
    <property type="entry name" value="D-ser_dehydrat"/>
    <property type="match status" value="1"/>
</dbReference>
<evidence type="ECO:0000259" key="3">
    <source>
        <dbReference type="SMART" id="SM01119"/>
    </source>
</evidence>
<dbReference type="Gene3D" id="2.40.37.20">
    <property type="entry name" value="D-serine dehydratase-like domain"/>
    <property type="match status" value="1"/>
</dbReference>
<sequence length="431" mass="47050">MLNRNSEIPLRLSPYSKGVPDALIDVPRERLASLSRSAVSAYAAYPVAVLKQSVLEKNRAWMRQYVEITGASLAPHGKTSMSPELFEYLDHGATWGLTLATWHQVRAARAHGVSRIILANVVGSEYEADWYLDALRSDPSFDFYCYVDSMASVEVLSRAAQRQPLDRPLKVLLELGYAGGRTGCRDDGDAINIARAVQDTGGCLTLAGVAGFEGLIPGATPAQRLSDVTAFVERIRRIAKRCDRKSLFAGAEVVLSAGGSAFYDVVIRILRDTELSRPTRVVTRSGCFLSHDVGMYEALYQHLRERDPLAPCIPGTLEPALEVWGQVLSAPEPGWVIVNAGKRDFGTDAGPPTARFVIGADNRIRPFPAGAEIVATSDQHAHLRVPPGHGVQVGDRVGFGVSHPCTTFDKWQAIYVVDDDYVIQDIVQTCF</sequence>
<gene>
    <name evidence="4" type="ORF">PAN31108_03398</name>
</gene>
<dbReference type="GO" id="GO:0016829">
    <property type="term" value="F:lyase activity"/>
    <property type="evidence" value="ECO:0007669"/>
    <property type="project" value="UniProtKB-KW"/>
</dbReference>
<dbReference type="PANTHER" id="PTHR28004">
    <property type="entry name" value="ZGC:162816-RELATED"/>
    <property type="match status" value="1"/>
</dbReference>
<dbReference type="Pfam" id="PF14031">
    <property type="entry name" value="D-ser_dehydrat"/>
    <property type="match status" value="1"/>
</dbReference>
<dbReference type="Gene3D" id="3.20.20.10">
    <property type="entry name" value="Alanine racemase"/>
    <property type="match status" value="1"/>
</dbReference>
<protein>
    <submittedName>
        <fullName evidence="4">Amino acid deaminase</fullName>
    </submittedName>
</protein>
<dbReference type="InterPro" id="IPR029066">
    <property type="entry name" value="PLP-binding_barrel"/>
</dbReference>
<feature type="domain" description="D-serine dehydratase-like" evidence="3">
    <location>
        <begin position="320"/>
        <end position="418"/>
    </location>
</feature>
<name>A0A5E4WRF1_9BURK</name>
<evidence type="ECO:0000313" key="4">
    <source>
        <dbReference type="EMBL" id="VVE26359.1"/>
    </source>
</evidence>
<dbReference type="AlphaFoldDB" id="A0A5E4WRF1"/>
<keyword evidence="2" id="KW-0456">Lyase</keyword>
<proteinExistence type="inferred from homology"/>
<evidence type="ECO:0000256" key="1">
    <source>
        <dbReference type="ARBA" id="ARBA00005323"/>
    </source>
</evidence>
<dbReference type="InterPro" id="IPR001608">
    <property type="entry name" value="Ala_racemase_N"/>
</dbReference>
<reference evidence="4 5" key="1">
    <citation type="submission" date="2019-08" db="EMBL/GenBank/DDBJ databases">
        <authorList>
            <person name="Peeters C."/>
        </authorList>
    </citation>
    <scope>NUCLEOTIDE SEQUENCE [LARGE SCALE GENOMIC DNA]</scope>
    <source>
        <strain evidence="4 5">LMG 31108</strain>
    </source>
</reference>
<dbReference type="SUPFAM" id="SSF51419">
    <property type="entry name" value="PLP-binding barrel"/>
    <property type="match status" value="1"/>
</dbReference>
<dbReference type="InterPro" id="IPR042208">
    <property type="entry name" value="D-ser_dehydrat-like_sf"/>
</dbReference>
<evidence type="ECO:0000313" key="5">
    <source>
        <dbReference type="Proteomes" id="UP000406256"/>
    </source>
</evidence>
<dbReference type="Pfam" id="PF01168">
    <property type="entry name" value="Ala_racemase_N"/>
    <property type="match status" value="1"/>
</dbReference>
<evidence type="ECO:0000256" key="2">
    <source>
        <dbReference type="ARBA" id="ARBA00023239"/>
    </source>
</evidence>
<dbReference type="InterPro" id="IPR051466">
    <property type="entry name" value="D-amino_acid_metab_enzyme"/>
</dbReference>
<dbReference type="EMBL" id="CABPSB010000012">
    <property type="protein sequence ID" value="VVE26359.1"/>
    <property type="molecule type" value="Genomic_DNA"/>
</dbReference>
<dbReference type="PANTHER" id="PTHR28004:SF8">
    <property type="entry name" value="D-SERINE DEAMINASE"/>
    <property type="match status" value="1"/>
</dbReference>
<organism evidence="4 5">
    <name type="scientific">Pandoraea anhela</name>
    <dbReference type="NCBI Taxonomy" id="2508295"/>
    <lineage>
        <taxon>Bacteria</taxon>
        <taxon>Pseudomonadati</taxon>
        <taxon>Pseudomonadota</taxon>
        <taxon>Betaproteobacteria</taxon>
        <taxon>Burkholderiales</taxon>
        <taxon>Burkholderiaceae</taxon>
        <taxon>Pandoraea</taxon>
    </lineage>
</organism>
<dbReference type="Proteomes" id="UP000406256">
    <property type="component" value="Unassembled WGS sequence"/>
</dbReference>
<dbReference type="InterPro" id="IPR026956">
    <property type="entry name" value="D-ser_dehydrat-like_dom"/>
</dbReference>